<evidence type="ECO:0000313" key="2">
    <source>
        <dbReference type="Proteomes" id="UP000316968"/>
    </source>
</evidence>
<dbReference type="Proteomes" id="UP000316968">
    <property type="component" value="Chromosome"/>
</dbReference>
<protein>
    <submittedName>
        <fullName evidence="1">Uncharacterized protein</fullName>
    </submittedName>
</protein>
<keyword evidence="2" id="KW-1185">Reference proteome</keyword>
<dbReference type="AlphaFoldDB" id="A0A4Y6V1G3"/>
<sequence>MLSLEKRSRQVVGKVAAQAAARELLPSGLWSHDDIRDNFYYASYLYAAAEDPEIRVRFDRDEARATAIGVFGRVLELQDRRAGSGTYGHWPLELGDDPQSAEPDPLPIELMGSLMLYFVERCGDSLPPELQASFEAALQAVCDSRFYDRPLDKYDHHEAKHTAAKLLFGAYYDDAELLEDGRRSLKALLAHVEARGLHEYGSQPWFWHWVQAFTCVRLLLSDADITDDLKRMLDLLWSERSLHYIGGAWAGPHARQRSEDTPKDAGVAFDYLQYGDFRLPPQLKRAEYAGFLFYEAPEASRIAAMDRLVPVEVKKKILKPQPDGPDRELHSYTYLTDSYAVGGMWERSEEFDNEQHRWDVTLPLSYELGSAANQAYFIHPAPGQAEGDLRHSSPFEAILPDRGAVLALYPVPEGQDPSIVGVLPKGEWIREERALFGQAGGAYLAVYLRHGYEAEESDDRVTVRSAGPGGAVVIEASGIEEAESLDAEDLEGFADLMRGRAPDFGADGRSVAYRSLHSRRLELALGADGEPQAKIDGTAAAFGDYVK</sequence>
<dbReference type="EMBL" id="CP041217">
    <property type="protein sequence ID" value="QDH22451.1"/>
    <property type="molecule type" value="Genomic_DNA"/>
</dbReference>
<organism evidence="1 2">
    <name type="scientific">Saccharibacillus brassicae</name>
    <dbReference type="NCBI Taxonomy" id="2583377"/>
    <lineage>
        <taxon>Bacteria</taxon>
        <taxon>Bacillati</taxon>
        <taxon>Bacillota</taxon>
        <taxon>Bacilli</taxon>
        <taxon>Bacillales</taxon>
        <taxon>Paenibacillaceae</taxon>
        <taxon>Saccharibacillus</taxon>
    </lineage>
</organism>
<gene>
    <name evidence="1" type="ORF">FFV09_17365</name>
</gene>
<name>A0A4Y6V1G3_SACBS</name>
<dbReference type="KEGG" id="saca:FFV09_17365"/>
<dbReference type="OrthoDB" id="2756463at2"/>
<dbReference type="RefSeq" id="WP_141448993.1">
    <property type="nucleotide sequence ID" value="NZ_CP041217.1"/>
</dbReference>
<accession>A0A4Y6V1G3</accession>
<proteinExistence type="predicted"/>
<reference evidence="1 2" key="1">
    <citation type="submission" date="2019-06" db="EMBL/GenBank/DDBJ databases">
        <title>Saccharibacillus brassicae sp. nov., an endophytic bacterium isolated from Chinese cabbage seeds (Brassica pekinensis).</title>
        <authorList>
            <person name="Jiang L."/>
            <person name="Lee J."/>
            <person name="Kim S.W."/>
        </authorList>
    </citation>
    <scope>NUCLEOTIDE SEQUENCE [LARGE SCALE GENOMIC DNA]</scope>
    <source>
        <strain evidence="2">KCTC 43072 / ATSA2</strain>
    </source>
</reference>
<evidence type="ECO:0000313" key="1">
    <source>
        <dbReference type="EMBL" id="QDH22451.1"/>
    </source>
</evidence>